<keyword evidence="4 5" id="KW-0472">Membrane</keyword>
<feature type="transmembrane region" description="Helical" evidence="5">
    <location>
        <begin position="110"/>
        <end position="132"/>
    </location>
</feature>
<feature type="transmembrane region" description="Helical" evidence="5">
    <location>
        <begin position="262"/>
        <end position="281"/>
    </location>
</feature>
<name>A0A9X2WEZ2_9GAMM</name>
<reference evidence="7" key="1">
    <citation type="journal article" date="2022" name="Front. Microbiol.">
        <title>Genome-based taxonomic rearrangement of Oceanobacter-related bacteria including the description of Thalassolituus hydrocarbonoclasticus sp. nov. and Thalassolituus pacificus sp. nov. and emended description of the genus Thalassolituus.</title>
        <authorList>
            <person name="Dong C."/>
            <person name="Wei L."/>
            <person name="Wang J."/>
            <person name="Lai Q."/>
            <person name="Huang Z."/>
            <person name="Shao Z."/>
        </authorList>
    </citation>
    <scope>NUCLEOTIDE SEQUENCE</scope>
    <source>
        <strain evidence="7">59MF3M-4</strain>
    </source>
</reference>
<evidence type="ECO:0000256" key="1">
    <source>
        <dbReference type="ARBA" id="ARBA00004141"/>
    </source>
</evidence>
<evidence type="ECO:0000313" key="7">
    <source>
        <dbReference type="EMBL" id="MCT7358482.1"/>
    </source>
</evidence>
<dbReference type="EMBL" id="JAOANI010000014">
    <property type="protein sequence ID" value="MCT7358482.1"/>
    <property type="molecule type" value="Genomic_DNA"/>
</dbReference>
<dbReference type="InterPro" id="IPR000620">
    <property type="entry name" value="EamA_dom"/>
</dbReference>
<keyword evidence="3 5" id="KW-1133">Transmembrane helix</keyword>
<protein>
    <submittedName>
        <fullName evidence="7">DMT family transporter</fullName>
    </submittedName>
</protein>
<keyword evidence="8" id="KW-1185">Reference proteome</keyword>
<dbReference type="GO" id="GO:0016020">
    <property type="term" value="C:membrane"/>
    <property type="evidence" value="ECO:0007669"/>
    <property type="project" value="UniProtKB-SubCell"/>
</dbReference>
<feature type="transmembrane region" description="Helical" evidence="5">
    <location>
        <begin position="62"/>
        <end position="80"/>
    </location>
</feature>
<accession>A0A9X2WEZ2</accession>
<dbReference type="PANTHER" id="PTHR32322:SF9">
    <property type="entry name" value="AMINO-ACID METABOLITE EFFLUX PUMP-RELATED"/>
    <property type="match status" value="1"/>
</dbReference>
<feature type="transmembrane region" description="Helical" evidence="5">
    <location>
        <begin position="207"/>
        <end position="225"/>
    </location>
</feature>
<dbReference type="Proteomes" id="UP001147830">
    <property type="component" value="Unassembled WGS sequence"/>
</dbReference>
<feature type="transmembrane region" description="Helical" evidence="5">
    <location>
        <begin position="86"/>
        <end position="103"/>
    </location>
</feature>
<dbReference type="AlphaFoldDB" id="A0A9X2WEZ2"/>
<reference evidence="7" key="2">
    <citation type="submission" date="2022-08" db="EMBL/GenBank/DDBJ databases">
        <authorList>
            <person name="Dong C."/>
        </authorList>
    </citation>
    <scope>NUCLEOTIDE SEQUENCE</scope>
    <source>
        <strain evidence="7">59MF3M-4</strain>
    </source>
</reference>
<evidence type="ECO:0000256" key="5">
    <source>
        <dbReference type="SAM" id="Phobius"/>
    </source>
</evidence>
<feature type="transmembrane region" description="Helical" evidence="5">
    <location>
        <begin position="237"/>
        <end position="256"/>
    </location>
</feature>
<gene>
    <name evidence="7" type="ORF">NYR02_05540</name>
</gene>
<dbReference type="RefSeq" id="WP_260975389.1">
    <property type="nucleotide sequence ID" value="NZ_JAOANI010000014.1"/>
</dbReference>
<dbReference type="InterPro" id="IPR037185">
    <property type="entry name" value="EmrE-like"/>
</dbReference>
<evidence type="ECO:0000256" key="3">
    <source>
        <dbReference type="ARBA" id="ARBA00022989"/>
    </source>
</evidence>
<dbReference type="SUPFAM" id="SSF103481">
    <property type="entry name" value="Multidrug resistance efflux transporter EmrE"/>
    <property type="match status" value="2"/>
</dbReference>
<dbReference type="PANTHER" id="PTHR32322">
    <property type="entry name" value="INNER MEMBRANE TRANSPORTER"/>
    <property type="match status" value="1"/>
</dbReference>
<evidence type="ECO:0000256" key="4">
    <source>
        <dbReference type="ARBA" id="ARBA00023136"/>
    </source>
</evidence>
<evidence type="ECO:0000259" key="6">
    <source>
        <dbReference type="Pfam" id="PF00892"/>
    </source>
</evidence>
<dbReference type="InterPro" id="IPR050638">
    <property type="entry name" value="AA-Vitamin_Transporters"/>
</dbReference>
<feature type="transmembrane region" description="Helical" evidence="5">
    <location>
        <begin position="170"/>
        <end position="187"/>
    </location>
</feature>
<feature type="transmembrane region" description="Helical" evidence="5">
    <location>
        <begin position="32"/>
        <end position="50"/>
    </location>
</feature>
<comment type="caution">
    <text evidence="7">The sequence shown here is derived from an EMBL/GenBank/DDBJ whole genome shotgun (WGS) entry which is preliminary data.</text>
</comment>
<comment type="subcellular location">
    <subcellularLocation>
        <location evidence="1">Membrane</location>
        <topology evidence="1">Multi-pass membrane protein</topology>
    </subcellularLocation>
</comment>
<evidence type="ECO:0000256" key="2">
    <source>
        <dbReference type="ARBA" id="ARBA00022692"/>
    </source>
</evidence>
<organism evidence="7 8">
    <name type="scientific">Thalassolituus pacificus</name>
    <dbReference type="NCBI Taxonomy" id="2975440"/>
    <lineage>
        <taxon>Bacteria</taxon>
        <taxon>Pseudomonadati</taxon>
        <taxon>Pseudomonadota</taxon>
        <taxon>Gammaproteobacteria</taxon>
        <taxon>Oceanospirillales</taxon>
        <taxon>Oceanospirillaceae</taxon>
        <taxon>Thalassolituus</taxon>
    </lineage>
</organism>
<keyword evidence="2 5" id="KW-0812">Transmembrane</keyword>
<evidence type="ECO:0000313" key="8">
    <source>
        <dbReference type="Proteomes" id="UP001147830"/>
    </source>
</evidence>
<feature type="domain" description="EamA" evidence="6">
    <location>
        <begin position="142"/>
        <end position="279"/>
    </location>
</feature>
<feature type="transmembrane region" description="Helical" evidence="5">
    <location>
        <begin position="138"/>
        <end position="158"/>
    </location>
</feature>
<proteinExistence type="predicted"/>
<dbReference type="Pfam" id="PF00892">
    <property type="entry name" value="EamA"/>
    <property type="match status" value="1"/>
</dbReference>
<sequence>MFVLTLCVLLAFAANSLLCRWALVVYDLDPLIFSLLRLGSGALTLTLLLLLNRRPQLQRRDLVTGSALLLYALAFAYAYLALDTGVGAFILFATVQLSLLLVAHRRGQRLQGMALAGVVISFIGLVMLLLPGNELPDLIPSALMLLSGLGWAAFVVLGQGSAQPLRDVQGAFVSATLLLLPLFGWWWVQDASVDVDGFVSALTWQGILLALASGVLASGLGYWGWYRLLPALGLQRAAQLQLLVPVLATLLGSLILAEIPDMLSLLAMALIITGVLIALRFRRG</sequence>